<dbReference type="PANTHER" id="PTHR43190:SF3">
    <property type="entry name" value="N-ACETYL-D-GLUCOSAMINE KINASE"/>
    <property type="match status" value="1"/>
</dbReference>
<dbReference type="CDD" id="cd24007">
    <property type="entry name" value="ASKHA_NBD_eukNAGK-like"/>
    <property type="match status" value="1"/>
</dbReference>
<name>A0ABV4CU66_9PSEU</name>
<dbReference type="GO" id="GO:0016301">
    <property type="term" value="F:kinase activity"/>
    <property type="evidence" value="ECO:0007669"/>
    <property type="project" value="UniProtKB-KW"/>
</dbReference>
<keyword evidence="2" id="KW-0808">Transferase</keyword>
<evidence type="ECO:0000259" key="1">
    <source>
        <dbReference type="Pfam" id="PF01869"/>
    </source>
</evidence>
<organism evidence="2 3">
    <name type="scientific">Saccharopolyspora cebuensis</name>
    <dbReference type="NCBI Taxonomy" id="418759"/>
    <lineage>
        <taxon>Bacteria</taxon>
        <taxon>Bacillati</taxon>
        <taxon>Actinomycetota</taxon>
        <taxon>Actinomycetes</taxon>
        <taxon>Pseudonocardiales</taxon>
        <taxon>Pseudonocardiaceae</taxon>
        <taxon>Saccharopolyspora</taxon>
    </lineage>
</organism>
<keyword evidence="2" id="KW-0418">Kinase</keyword>
<dbReference type="SUPFAM" id="SSF53067">
    <property type="entry name" value="Actin-like ATPase domain"/>
    <property type="match status" value="2"/>
</dbReference>
<sequence length="310" mass="31079">MRCLVLGLDVGGTSSRALVADLDGRVLGTGSAAGGNPQSHPVDEAVEQVLTAARSALGGLDPAEVRRTAVGLAGVSRFADPAVADRFDEGWRRLGLGGPVEVVGDCDVAFAAGTPAASGTVLVAGTGSIAARVEQHRVTGTAGGHGWLLGDEGSAFWLGREAVRAALRALDRAEAPGPLGRAVLDRWAPEPTDRRRALITAANAGPPIRLAELAPLVTAAAEDDPVAAEILRRAATLLAAAVADAGGDGPVVLAGGLLDGGPLDAAVRAELAERGRTDPRAAGPGAAGAAWLAARELVDDPAALHARLLP</sequence>
<evidence type="ECO:0000313" key="3">
    <source>
        <dbReference type="Proteomes" id="UP001564626"/>
    </source>
</evidence>
<reference evidence="2 3" key="1">
    <citation type="submission" date="2024-08" db="EMBL/GenBank/DDBJ databases">
        <title>Genome mining of Saccharopolyspora cebuensis PGLac3 from Nigerian medicinal plant.</title>
        <authorList>
            <person name="Ezeobiora C.E."/>
            <person name="Igbokwe N.H."/>
            <person name="Amin D.H."/>
            <person name="Mendie U.E."/>
        </authorList>
    </citation>
    <scope>NUCLEOTIDE SEQUENCE [LARGE SCALE GENOMIC DNA]</scope>
    <source>
        <strain evidence="2 3">PGLac3</strain>
    </source>
</reference>
<accession>A0ABV4CU66</accession>
<comment type="caution">
    <text evidence="2">The sequence shown here is derived from an EMBL/GenBank/DDBJ whole genome shotgun (WGS) entry which is preliminary data.</text>
</comment>
<gene>
    <name evidence="2" type="ORF">AB8O55_29060</name>
</gene>
<dbReference type="Pfam" id="PF01869">
    <property type="entry name" value="BcrAD_BadFG"/>
    <property type="match status" value="1"/>
</dbReference>
<dbReference type="RefSeq" id="WP_345368184.1">
    <property type="nucleotide sequence ID" value="NZ_BAABII010000026.1"/>
</dbReference>
<dbReference type="EMBL" id="JBGEHV010000099">
    <property type="protein sequence ID" value="MEY8043477.1"/>
    <property type="molecule type" value="Genomic_DNA"/>
</dbReference>
<dbReference type="InterPro" id="IPR002731">
    <property type="entry name" value="ATPase_BadF"/>
</dbReference>
<dbReference type="Proteomes" id="UP001564626">
    <property type="component" value="Unassembled WGS sequence"/>
</dbReference>
<feature type="domain" description="ATPase BadF/BadG/BcrA/BcrD type" evidence="1">
    <location>
        <begin position="6"/>
        <end position="293"/>
    </location>
</feature>
<dbReference type="Gene3D" id="3.30.420.40">
    <property type="match status" value="2"/>
</dbReference>
<dbReference type="InterPro" id="IPR052519">
    <property type="entry name" value="Euk-type_GlcNAc_Kinase"/>
</dbReference>
<dbReference type="PANTHER" id="PTHR43190">
    <property type="entry name" value="N-ACETYL-D-GLUCOSAMINE KINASE"/>
    <property type="match status" value="1"/>
</dbReference>
<protein>
    <submittedName>
        <fullName evidence="2">N-acetylglucosamine kinase</fullName>
    </submittedName>
</protein>
<dbReference type="InterPro" id="IPR043129">
    <property type="entry name" value="ATPase_NBD"/>
</dbReference>
<evidence type="ECO:0000313" key="2">
    <source>
        <dbReference type="EMBL" id="MEY8043477.1"/>
    </source>
</evidence>
<proteinExistence type="predicted"/>
<keyword evidence="3" id="KW-1185">Reference proteome</keyword>